<gene>
    <name evidence="2" type="ORF">CYPRO_1633</name>
</gene>
<reference evidence="2 3" key="1">
    <citation type="submission" date="2018-03" db="EMBL/GenBank/DDBJ databases">
        <title>Phenotypic and genomic properties of Cyclonatronum proteinivorum gen. nov., sp. nov., a haloalkaliphilic bacteroidete from soda lakes possessing Na+-translocating rhodopsin.</title>
        <authorList>
            <person name="Toshchakov S.V."/>
            <person name="Korzhenkov A."/>
            <person name="Samarov N.I."/>
            <person name="Kublanov I.V."/>
            <person name="Muntyan M.S."/>
            <person name="Sorokin D.Y."/>
        </authorList>
    </citation>
    <scope>NUCLEOTIDE SEQUENCE [LARGE SCALE GENOMIC DNA]</scope>
    <source>
        <strain evidence="2 3">Omega</strain>
    </source>
</reference>
<proteinExistence type="predicted"/>
<name>A0A345UK82_9BACT</name>
<organism evidence="2 3">
    <name type="scientific">Cyclonatronum proteinivorum</name>
    <dbReference type="NCBI Taxonomy" id="1457365"/>
    <lineage>
        <taxon>Bacteria</taxon>
        <taxon>Pseudomonadati</taxon>
        <taxon>Balneolota</taxon>
        <taxon>Balneolia</taxon>
        <taxon>Balneolales</taxon>
        <taxon>Cyclonatronaceae</taxon>
        <taxon>Cyclonatronum</taxon>
    </lineage>
</organism>
<dbReference type="KEGG" id="cprv:CYPRO_1633"/>
<dbReference type="InterPro" id="IPR053830">
    <property type="entry name" value="DUF6922"/>
</dbReference>
<dbReference type="Pfam" id="PF21956">
    <property type="entry name" value="DUF6922"/>
    <property type="match status" value="1"/>
</dbReference>
<evidence type="ECO:0000313" key="3">
    <source>
        <dbReference type="Proteomes" id="UP000254808"/>
    </source>
</evidence>
<keyword evidence="3" id="KW-1185">Reference proteome</keyword>
<dbReference type="EMBL" id="CP027806">
    <property type="protein sequence ID" value="AXJ00884.1"/>
    <property type="molecule type" value="Genomic_DNA"/>
</dbReference>
<feature type="domain" description="DUF6922" evidence="1">
    <location>
        <begin position="15"/>
        <end position="66"/>
    </location>
</feature>
<accession>A0A345UK82</accession>
<dbReference type="Proteomes" id="UP000254808">
    <property type="component" value="Chromosome"/>
</dbReference>
<evidence type="ECO:0000313" key="2">
    <source>
        <dbReference type="EMBL" id="AXJ00884.1"/>
    </source>
</evidence>
<evidence type="ECO:0000259" key="1">
    <source>
        <dbReference type="Pfam" id="PF21956"/>
    </source>
</evidence>
<sequence>MSEEKTCPKTYLASLSPTLFWDIDRSKLDAEQSKRLIIERVFTRGSLDDLRATIAWYSKEQAGEVLTKLNYPDPKTLNLASIILDIPKEKFKYYTTTPSKERHWKS</sequence>
<protein>
    <recommendedName>
        <fullName evidence="1">DUF6922 domain-containing protein</fullName>
    </recommendedName>
</protein>
<dbReference type="AlphaFoldDB" id="A0A345UK82"/>